<dbReference type="InterPro" id="IPR033721">
    <property type="entry name" value="ProRS_core_arch_euk"/>
</dbReference>
<sequence length="537" mass="60416">MDPHDATPSTPQNKSKRKKAPGAATIGIDAAKKTNFSSWYQQVLLRGEMIDYYDVSGCYVLRPGSWEIWEILQEWFNAEIKKRGVRNCSFPMFVTEDALNKEQDHIDGFSAEVAWVTQSGSTKLEKKVAVRPTSETIMYPALSNWIRSYRDLPLRLNQWNSVVRWEFKSPQPFLRSREFNWQEGHTAHLTKADADTEVRDILGLYTQIYRDFLALPVVPGQKTEREKFAGGLYTTTVEAYIPTTGRAIQGATSHCLGQNFSRMFDISFEDPSALAEDGTARRAYVWQNSWAYSSRVLGVMVMVHGDNQGLVLPPKVAPTQVIIVPVGISAQTSVEARERILDATASVENALEQAGIRAQSDTRDEHSPGWKFNHWEVKGVPLRLEIGSRELDKDVVSTSRRDDSSKGQLSLSKISTEVPTLLDTIQSDMYNRALDTFRRKLKIVTSWNEFTPALNDLNVCLIPFCLDEGCEDSIKAMSERAANVGGQEQDATAPSMGAKSLCIPFAQPSELENTDTICLREECTRKAQKWCLFGRSY</sequence>
<dbReference type="CDD" id="cd00862">
    <property type="entry name" value="ProRS_anticodon_zinc"/>
    <property type="match status" value="1"/>
</dbReference>
<keyword evidence="3" id="KW-0436">Ligase</keyword>
<dbReference type="SUPFAM" id="SSF64586">
    <property type="entry name" value="C-terminal domain of ProRS"/>
    <property type="match status" value="1"/>
</dbReference>
<dbReference type="GO" id="GO:0006433">
    <property type="term" value="P:prolyl-tRNA aminoacylation"/>
    <property type="evidence" value="ECO:0007669"/>
    <property type="project" value="InterPro"/>
</dbReference>
<dbReference type="InterPro" id="IPR036621">
    <property type="entry name" value="Anticodon-bd_dom_sf"/>
</dbReference>
<reference evidence="12 13" key="1">
    <citation type="submission" date="2016-12" db="EMBL/GenBank/DDBJ databases">
        <title>The genomes of Aspergillus section Nigri reveals drivers in fungal speciation.</title>
        <authorList>
            <consortium name="DOE Joint Genome Institute"/>
            <person name="Vesth T.C."/>
            <person name="Nybo J."/>
            <person name="Theobald S."/>
            <person name="Brandl J."/>
            <person name="Frisvad J.C."/>
            <person name="Nielsen K.F."/>
            <person name="Lyhne E.K."/>
            <person name="Kogle M.E."/>
            <person name="Kuo A."/>
            <person name="Riley R."/>
            <person name="Clum A."/>
            <person name="Nolan M."/>
            <person name="Lipzen A."/>
            <person name="Salamov A."/>
            <person name="Henrissat B."/>
            <person name="Wiebenga A."/>
            <person name="De Vries R.P."/>
            <person name="Grigoriev I.V."/>
            <person name="Mortensen U.H."/>
            <person name="Andersen M.R."/>
            <person name="Baker S.E."/>
        </authorList>
    </citation>
    <scope>NUCLEOTIDE SEQUENCE [LARGE SCALE GENOMIC DNA]</scope>
    <source>
        <strain evidence="12 13">IBT 23096</strain>
    </source>
</reference>
<dbReference type="InterPro" id="IPR045864">
    <property type="entry name" value="aa-tRNA-synth_II/BPL/LPL"/>
</dbReference>
<dbReference type="Gene3D" id="3.30.930.10">
    <property type="entry name" value="Bira Bifunctional Protein, Domain 2"/>
    <property type="match status" value="1"/>
</dbReference>
<dbReference type="InterPro" id="IPR004499">
    <property type="entry name" value="Pro-tRNA-ligase_IIa_arc-type"/>
</dbReference>
<proteinExistence type="inferred from homology"/>
<comment type="similarity">
    <text evidence="1">Belongs to the class-II aminoacyl-tRNA synthetase family.</text>
</comment>
<dbReference type="PRINTS" id="PR01046">
    <property type="entry name" value="TRNASYNTHPRO"/>
</dbReference>
<dbReference type="FunFam" id="3.30.930.10:FF:000007">
    <property type="entry name" value="Bifunctional glutamate/proline--tRNA ligase"/>
    <property type="match status" value="1"/>
</dbReference>
<dbReference type="InterPro" id="IPR002316">
    <property type="entry name" value="Pro-tRNA-ligase_IIa"/>
</dbReference>
<dbReference type="InterPro" id="IPR006195">
    <property type="entry name" value="aa-tRNA-synth_II"/>
</dbReference>
<dbReference type="Pfam" id="PF03129">
    <property type="entry name" value="HGTP_anticodon"/>
    <property type="match status" value="1"/>
</dbReference>
<evidence type="ECO:0000256" key="1">
    <source>
        <dbReference type="ARBA" id="ARBA00008226"/>
    </source>
</evidence>
<keyword evidence="5" id="KW-0067">ATP-binding</keyword>
<dbReference type="PROSITE" id="PS50862">
    <property type="entry name" value="AA_TRNA_LIGASE_II"/>
    <property type="match status" value="1"/>
</dbReference>
<dbReference type="InterPro" id="IPR017449">
    <property type="entry name" value="Pro-tRNA_synth_II"/>
</dbReference>
<dbReference type="SUPFAM" id="SSF55681">
    <property type="entry name" value="Class II aaRS and biotin synthetases"/>
    <property type="match status" value="1"/>
</dbReference>
<dbReference type="VEuPathDB" id="FungiDB:P170DRAFT_497839"/>
<dbReference type="GO" id="GO:0005524">
    <property type="term" value="F:ATP binding"/>
    <property type="evidence" value="ECO:0007669"/>
    <property type="project" value="UniProtKB-KW"/>
</dbReference>
<dbReference type="Gene3D" id="3.40.50.800">
    <property type="entry name" value="Anticodon-binding domain"/>
    <property type="match status" value="1"/>
</dbReference>
<dbReference type="PANTHER" id="PTHR43382:SF2">
    <property type="entry name" value="BIFUNCTIONAL GLUTAMATE_PROLINE--TRNA LIGASE"/>
    <property type="match status" value="1"/>
</dbReference>
<evidence type="ECO:0000256" key="6">
    <source>
        <dbReference type="ARBA" id="ARBA00022917"/>
    </source>
</evidence>
<dbReference type="InterPro" id="IPR002314">
    <property type="entry name" value="aa-tRNA-synt_IIb"/>
</dbReference>
<dbReference type="GO" id="GO:0017101">
    <property type="term" value="C:aminoacyl-tRNA synthetase multienzyme complex"/>
    <property type="evidence" value="ECO:0007669"/>
    <property type="project" value="TreeGrafter"/>
</dbReference>
<evidence type="ECO:0000256" key="10">
    <source>
        <dbReference type="SAM" id="MobiDB-lite"/>
    </source>
</evidence>
<dbReference type="Gene3D" id="3.30.110.30">
    <property type="entry name" value="C-terminal domain of ProRS"/>
    <property type="match status" value="1"/>
</dbReference>
<dbReference type="InterPro" id="IPR016061">
    <property type="entry name" value="Pro-tRNA_ligase_II_C"/>
</dbReference>
<dbReference type="Pfam" id="PF00587">
    <property type="entry name" value="tRNA-synt_2b"/>
    <property type="match status" value="1"/>
</dbReference>
<dbReference type="NCBIfam" id="TIGR00408">
    <property type="entry name" value="proS_fam_I"/>
    <property type="match status" value="1"/>
</dbReference>
<evidence type="ECO:0000256" key="2">
    <source>
        <dbReference type="ARBA" id="ARBA00012831"/>
    </source>
</evidence>
<dbReference type="EMBL" id="MSFO01000005">
    <property type="protein sequence ID" value="PLB48468.1"/>
    <property type="molecule type" value="Genomic_DNA"/>
</dbReference>
<dbReference type="RefSeq" id="XP_024703770.1">
    <property type="nucleotide sequence ID" value="XM_024854120.1"/>
</dbReference>
<gene>
    <name evidence="12" type="ORF">P170DRAFT_497839</name>
</gene>
<evidence type="ECO:0000313" key="12">
    <source>
        <dbReference type="EMBL" id="PLB48468.1"/>
    </source>
</evidence>
<dbReference type="Pfam" id="PF09180">
    <property type="entry name" value="ProRS-C_1"/>
    <property type="match status" value="1"/>
</dbReference>
<comment type="caution">
    <text evidence="12">The sequence shown here is derived from an EMBL/GenBank/DDBJ whole genome shotgun (WGS) entry which is preliminary data.</text>
</comment>
<dbReference type="InterPro" id="IPR004154">
    <property type="entry name" value="Anticodon-bd"/>
</dbReference>
<keyword evidence="13" id="KW-1185">Reference proteome</keyword>
<keyword evidence="4" id="KW-0547">Nucleotide-binding</keyword>
<organism evidence="12 13">
    <name type="scientific">Aspergillus steynii IBT 23096</name>
    <dbReference type="NCBI Taxonomy" id="1392250"/>
    <lineage>
        <taxon>Eukaryota</taxon>
        <taxon>Fungi</taxon>
        <taxon>Dikarya</taxon>
        <taxon>Ascomycota</taxon>
        <taxon>Pezizomycotina</taxon>
        <taxon>Eurotiomycetes</taxon>
        <taxon>Eurotiomycetidae</taxon>
        <taxon>Eurotiales</taxon>
        <taxon>Aspergillaceae</taxon>
        <taxon>Aspergillus</taxon>
        <taxon>Aspergillus subgen. Circumdati</taxon>
    </lineage>
</organism>
<dbReference type="HAMAP" id="MF_01571">
    <property type="entry name" value="Pro_tRNA_synth_type3"/>
    <property type="match status" value="1"/>
</dbReference>
<evidence type="ECO:0000313" key="13">
    <source>
        <dbReference type="Proteomes" id="UP000234275"/>
    </source>
</evidence>
<dbReference type="PANTHER" id="PTHR43382">
    <property type="entry name" value="PROLYL-TRNA SYNTHETASE"/>
    <property type="match status" value="1"/>
</dbReference>
<protein>
    <recommendedName>
        <fullName evidence="2">proline--tRNA ligase</fullName>
        <ecNumber evidence="2">6.1.1.15</ecNumber>
    </recommendedName>
    <alternativeName>
        <fullName evidence="8">Prolyl-tRNA synthetase</fullName>
    </alternativeName>
</protein>
<evidence type="ECO:0000256" key="8">
    <source>
        <dbReference type="ARBA" id="ARBA00029731"/>
    </source>
</evidence>
<evidence type="ECO:0000256" key="3">
    <source>
        <dbReference type="ARBA" id="ARBA00022598"/>
    </source>
</evidence>
<dbReference type="Proteomes" id="UP000234275">
    <property type="component" value="Unassembled WGS sequence"/>
</dbReference>
<dbReference type="FunFam" id="3.30.110.30:FF:000001">
    <property type="entry name" value="Bifunctional glutamate/proline--tRNA ligase"/>
    <property type="match status" value="1"/>
</dbReference>
<feature type="region of interest" description="Disordered" evidence="10">
    <location>
        <begin position="1"/>
        <end position="23"/>
    </location>
</feature>
<evidence type="ECO:0000256" key="9">
    <source>
        <dbReference type="ARBA" id="ARBA00047671"/>
    </source>
</evidence>
<dbReference type="SUPFAM" id="SSF52954">
    <property type="entry name" value="Class II aaRS ABD-related"/>
    <property type="match status" value="1"/>
</dbReference>
<dbReference type="GeneID" id="36561825"/>
<evidence type="ECO:0000259" key="11">
    <source>
        <dbReference type="PROSITE" id="PS50862"/>
    </source>
</evidence>
<dbReference type="SMART" id="SM00946">
    <property type="entry name" value="ProRS-C_1"/>
    <property type="match status" value="1"/>
</dbReference>
<dbReference type="GO" id="GO:0004827">
    <property type="term" value="F:proline-tRNA ligase activity"/>
    <property type="evidence" value="ECO:0007669"/>
    <property type="project" value="UniProtKB-EC"/>
</dbReference>
<dbReference type="CDD" id="cd00778">
    <property type="entry name" value="ProRS_core_arch_euk"/>
    <property type="match status" value="1"/>
</dbReference>
<keyword evidence="6" id="KW-0648">Protein biosynthesis</keyword>
<accession>A0A2I2G6H0</accession>
<dbReference type="FunFam" id="3.40.50.800:FF:000005">
    <property type="entry name" value="bifunctional glutamate/proline--tRNA ligase"/>
    <property type="match status" value="1"/>
</dbReference>
<dbReference type="OrthoDB" id="1350766at2759"/>
<evidence type="ECO:0000256" key="5">
    <source>
        <dbReference type="ARBA" id="ARBA00022840"/>
    </source>
</evidence>
<dbReference type="EC" id="6.1.1.15" evidence="2"/>
<keyword evidence="7 12" id="KW-0030">Aminoacyl-tRNA synthetase</keyword>
<evidence type="ECO:0000256" key="7">
    <source>
        <dbReference type="ARBA" id="ARBA00023146"/>
    </source>
</evidence>
<dbReference type="AlphaFoldDB" id="A0A2I2G6H0"/>
<feature type="domain" description="Aminoacyl-transfer RNA synthetases class-II family profile" evidence="11">
    <location>
        <begin position="57"/>
        <end position="313"/>
    </location>
</feature>
<dbReference type="STRING" id="1392250.A0A2I2G6H0"/>
<comment type="catalytic activity">
    <reaction evidence="9">
        <text>tRNA(Pro) + L-proline + ATP = L-prolyl-tRNA(Pro) + AMP + diphosphate</text>
        <dbReference type="Rhea" id="RHEA:14305"/>
        <dbReference type="Rhea" id="RHEA-COMP:9700"/>
        <dbReference type="Rhea" id="RHEA-COMP:9702"/>
        <dbReference type="ChEBI" id="CHEBI:30616"/>
        <dbReference type="ChEBI" id="CHEBI:33019"/>
        <dbReference type="ChEBI" id="CHEBI:60039"/>
        <dbReference type="ChEBI" id="CHEBI:78442"/>
        <dbReference type="ChEBI" id="CHEBI:78532"/>
        <dbReference type="ChEBI" id="CHEBI:456215"/>
        <dbReference type="EC" id="6.1.1.15"/>
    </reaction>
</comment>
<name>A0A2I2G6H0_9EURO</name>
<evidence type="ECO:0000256" key="4">
    <source>
        <dbReference type="ARBA" id="ARBA00022741"/>
    </source>
</evidence>
<dbReference type="GO" id="GO:0005737">
    <property type="term" value="C:cytoplasm"/>
    <property type="evidence" value="ECO:0007669"/>
    <property type="project" value="InterPro"/>
</dbReference>